<keyword evidence="5" id="KW-1185">Reference proteome</keyword>
<evidence type="ECO:0000256" key="2">
    <source>
        <dbReference type="ARBA" id="ARBA00022803"/>
    </source>
</evidence>
<feature type="repeat" description="TPR" evidence="3">
    <location>
        <begin position="42"/>
        <end position="75"/>
    </location>
</feature>
<dbReference type="AlphaFoldDB" id="A0A2I0I3G7"/>
<accession>A0A2I0I3G7</accession>
<protein>
    <submittedName>
        <fullName evidence="4">Uncharacterized protein</fullName>
    </submittedName>
</protein>
<evidence type="ECO:0000256" key="1">
    <source>
        <dbReference type="ARBA" id="ARBA00022737"/>
    </source>
</evidence>
<dbReference type="SUPFAM" id="SSF48452">
    <property type="entry name" value="TPR-like"/>
    <property type="match status" value="1"/>
</dbReference>
<dbReference type="SMART" id="SM00028">
    <property type="entry name" value="TPR"/>
    <property type="match status" value="2"/>
</dbReference>
<dbReference type="Pfam" id="PF13181">
    <property type="entry name" value="TPR_8"/>
    <property type="match status" value="1"/>
</dbReference>
<dbReference type="PANTHER" id="PTHR22904">
    <property type="entry name" value="TPR REPEAT CONTAINING PROTEIN"/>
    <property type="match status" value="1"/>
</dbReference>
<feature type="repeat" description="TPR" evidence="3">
    <location>
        <begin position="8"/>
        <end position="41"/>
    </location>
</feature>
<evidence type="ECO:0000256" key="3">
    <source>
        <dbReference type="PROSITE-ProRule" id="PRU00339"/>
    </source>
</evidence>
<comment type="caution">
    <text evidence="4">The sequence shown here is derived from an EMBL/GenBank/DDBJ whole genome shotgun (WGS) entry which is preliminary data.</text>
</comment>
<dbReference type="PANTHER" id="PTHR22904:SF523">
    <property type="entry name" value="STRESS-INDUCED-PHOSPHOPROTEIN 1"/>
    <property type="match status" value="1"/>
</dbReference>
<proteinExistence type="predicted"/>
<reference evidence="4 5" key="1">
    <citation type="submission" date="2017-11" db="EMBL/GenBank/DDBJ databases">
        <title>De-novo sequencing of pomegranate (Punica granatum L.) genome.</title>
        <authorList>
            <person name="Akparov Z."/>
            <person name="Amiraslanov A."/>
            <person name="Hajiyeva S."/>
            <person name="Abbasov M."/>
            <person name="Kaur K."/>
            <person name="Hamwieh A."/>
            <person name="Solovyev V."/>
            <person name="Salamov A."/>
            <person name="Braich B."/>
            <person name="Kosarev P."/>
            <person name="Mahmoud A."/>
            <person name="Hajiyev E."/>
            <person name="Babayeva S."/>
            <person name="Izzatullayeva V."/>
            <person name="Mammadov A."/>
            <person name="Mammadov A."/>
            <person name="Sharifova S."/>
            <person name="Ojaghi J."/>
            <person name="Eynullazada K."/>
            <person name="Bayramov B."/>
            <person name="Abdulazimova A."/>
            <person name="Shahmuradov I."/>
        </authorList>
    </citation>
    <scope>NUCLEOTIDE SEQUENCE [LARGE SCALE GENOMIC DNA]</scope>
    <source>
        <strain evidence="5">cv. AG2017</strain>
        <tissue evidence="4">Leaf</tissue>
    </source>
</reference>
<organism evidence="4 5">
    <name type="scientific">Punica granatum</name>
    <name type="common">Pomegranate</name>
    <dbReference type="NCBI Taxonomy" id="22663"/>
    <lineage>
        <taxon>Eukaryota</taxon>
        <taxon>Viridiplantae</taxon>
        <taxon>Streptophyta</taxon>
        <taxon>Embryophyta</taxon>
        <taxon>Tracheophyta</taxon>
        <taxon>Spermatophyta</taxon>
        <taxon>Magnoliopsida</taxon>
        <taxon>eudicotyledons</taxon>
        <taxon>Gunneridae</taxon>
        <taxon>Pentapetalae</taxon>
        <taxon>rosids</taxon>
        <taxon>malvids</taxon>
        <taxon>Myrtales</taxon>
        <taxon>Lythraceae</taxon>
        <taxon>Punica</taxon>
    </lineage>
</organism>
<evidence type="ECO:0000313" key="5">
    <source>
        <dbReference type="Proteomes" id="UP000233551"/>
    </source>
</evidence>
<sequence>MPRQVFDVQAYSSRAACSMKLGEFSEAMKDAEKCIELEPKSSTGYRRKGDLLFHMEEYNLATETYLQGLHYDPSDLQLSDSLIKMRQFPNPVLIQRRALYLLQRTWNKEKSSMNNVINARERLKSRGQSGSWLKAEAEVQEEGMSHNPSSVNQKQQVGGERQAKKELVEALNITHKSIARSFIIDVERSTVIYERCGIARSFVIAVELVVSMFVEVNRKTKAIA</sequence>
<dbReference type="Gene3D" id="1.25.40.10">
    <property type="entry name" value="Tetratricopeptide repeat domain"/>
    <property type="match status" value="1"/>
</dbReference>
<dbReference type="PROSITE" id="PS50005">
    <property type="entry name" value="TPR"/>
    <property type="match status" value="2"/>
</dbReference>
<gene>
    <name evidence="4" type="ORF">CRG98_041176</name>
</gene>
<dbReference type="GO" id="GO:0051879">
    <property type="term" value="F:Hsp90 protein binding"/>
    <property type="evidence" value="ECO:0007669"/>
    <property type="project" value="TreeGrafter"/>
</dbReference>
<dbReference type="EMBL" id="PGOL01004102">
    <property type="protein sequence ID" value="PKI38477.1"/>
    <property type="molecule type" value="Genomic_DNA"/>
</dbReference>
<dbReference type="InterPro" id="IPR019734">
    <property type="entry name" value="TPR_rpt"/>
</dbReference>
<dbReference type="InterPro" id="IPR011990">
    <property type="entry name" value="TPR-like_helical_dom_sf"/>
</dbReference>
<dbReference type="STRING" id="22663.A0A2I0I3G7"/>
<name>A0A2I0I3G7_PUNGR</name>
<dbReference type="Proteomes" id="UP000233551">
    <property type="component" value="Unassembled WGS sequence"/>
</dbReference>
<evidence type="ECO:0000313" key="4">
    <source>
        <dbReference type="EMBL" id="PKI38477.1"/>
    </source>
</evidence>
<keyword evidence="2 3" id="KW-0802">TPR repeat</keyword>
<keyword evidence="1" id="KW-0677">Repeat</keyword>